<evidence type="ECO:0000313" key="4">
    <source>
        <dbReference type="Proteomes" id="UP000297318"/>
    </source>
</evidence>
<feature type="signal peptide" evidence="2">
    <location>
        <begin position="1"/>
        <end position="26"/>
    </location>
</feature>
<name>A0A4Z1E2A5_9MICO</name>
<keyword evidence="1" id="KW-0472">Membrane</keyword>
<evidence type="ECO:0000313" key="3">
    <source>
        <dbReference type="EMBL" id="TGO05158.1"/>
    </source>
</evidence>
<dbReference type="Proteomes" id="UP000297318">
    <property type="component" value="Unassembled WGS sequence"/>
</dbReference>
<comment type="caution">
    <text evidence="3">The sequence shown here is derived from an EMBL/GenBank/DDBJ whole genome shotgun (WGS) entry which is preliminary data.</text>
</comment>
<dbReference type="EMBL" id="RHPJ01000002">
    <property type="protein sequence ID" value="TGO05158.1"/>
    <property type="molecule type" value="Genomic_DNA"/>
</dbReference>
<dbReference type="OrthoDB" id="3174546at2"/>
<proteinExistence type="predicted"/>
<keyword evidence="1" id="KW-1133">Transmembrane helix</keyword>
<feature type="chain" id="PRO_5039692447" evidence="2">
    <location>
        <begin position="27"/>
        <end position="232"/>
    </location>
</feature>
<accession>A0A4Z1E2A5</accession>
<sequence length="232" mass="23200">MTIRPALATSAATVALLLGTTSAASAVPVDAAGADRQTEMTAGDTSGSSAVPDDLLLFASAVADLDLSLVWDEPSGHLRVSLGPGQSEEEVLAAAEANGVADRVTIVRAEYSLEDLTSLASELVSSGQAQWAAPAPDLSGVDIGVADAEASAFSQEQAPGPETDGIPVRIVEVGEVTAISDEGEAVSYVDGEGEAATPDRPGVEPAVAWGVGAIAVAILAGGAVMVRRLGRP</sequence>
<feature type="transmembrane region" description="Helical" evidence="1">
    <location>
        <begin position="206"/>
        <end position="226"/>
    </location>
</feature>
<protein>
    <submittedName>
        <fullName evidence="3">Uncharacterized protein</fullName>
    </submittedName>
</protein>
<keyword evidence="2" id="KW-0732">Signal</keyword>
<keyword evidence="4" id="KW-1185">Reference proteome</keyword>
<reference evidence="3 4" key="1">
    <citation type="submission" date="2018-11" db="EMBL/GenBank/DDBJ databases">
        <title>Complete genome sequencing of the Actinobacteria Serinibacter sp. K3-2.</title>
        <authorList>
            <person name="Rakitin A.L."/>
            <person name="Beletsky A.V."/>
            <person name="Mardanov A.V."/>
            <person name="Ravin N.V."/>
            <person name="Gromova A.S."/>
            <person name="Filippova S.N."/>
            <person name="Gal'Chenko V.F."/>
        </authorList>
    </citation>
    <scope>NUCLEOTIDE SEQUENCE [LARGE SCALE GENOMIC DNA]</scope>
    <source>
        <strain evidence="3 4">K3-2</strain>
    </source>
</reference>
<dbReference type="AlphaFoldDB" id="A0A4Z1E2A5"/>
<evidence type="ECO:0000256" key="2">
    <source>
        <dbReference type="SAM" id="SignalP"/>
    </source>
</evidence>
<keyword evidence="1" id="KW-0812">Transmembrane</keyword>
<dbReference type="RefSeq" id="WP_135849209.1">
    <property type="nucleotide sequence ID" value="NZ_RHPJ01000002.1"/>
</dbReference>
<evidence type="ECO:0000256" key="1">
    <source>
        <dbReference type="SAM" id="Phobius"/>
    </source>
</evidence>
<organism evidence="3 4">
    <name type="scientific">Serinibacter arcticus</name>
    <dbReference type="NCBI Taxonomy" id="1655435"/>
    <lineage>
        <taxon>Bacteria</taxon>
        <taxon>Bacillati</taxon>
        <taxon>Actinomycetota</taxon>
        <taxon>Actinomycetes</taxon>
        <taxon>Micrococcales</taxon>
        <taxon>Beutenbergiaceae</taxon>
        <taxon>Serinibacter</taxon>
    </lineage>
</organism>
<gene>
    <name evidence="3" type="ORF">SERN_1162</name>
</gene>